<sequence length="138" mass="15043">VDRPGGKIVELVQHTPKRDRGPQLQISIKKVSPTPPGKIHAGSDHHGYSMTSFHPGGVAPAQTSPYLPLQNNADDGSNNSLQSSYTSPSSAVLTSSMNTQYTFERIQFKSATANNGKRRAAQQYYHLLVELWADVRGP</sequence>
<feature type="region of interest" description="Disordered" evidence="3">
    <location>
        <begin position="28"/>
        <end position="91"/>
    </location>
</feature>
<dbReference type="InterPro" id="IPR024061">
    <property type="entry name" value="NDT80_DNA-bd_dom"/>
</dbReference>
<dbReference type="Gene3D" id="2.60.40.1390">
    <property type="entry name" value="NDT80 DNA-binding domain"/>
    <property type="match status" value="1"/>
</dbReference>
<feature type="compositionally biased region" description="Polar residues" evidence="3">
    <location>
        <begin position="61"/>
        <end position="91"/>
    </location>
</feature>
<dbReference type="Proteomes" id="UP001357485">
    <property type="component" value="Unassembled WGS sequence"/>
</dbReference>
<gene>
    <name evidence="5" type="ORF">LTR16_011955</name>
</gene>
<evidence type="ECO:0000256" key="3">
    <source>
        <dbReference type="SAM" id="MobiDB-lite"/>
    </source>
</evidence>
<name>A0ABR0M0V6_9PEZI</name>
<keyword evidence="6" id="KW-1185">Reference proteome</keyword>
<dbReference type="PANTHER" id="PTHR35144">
    <property type="entry name" value="MEIOSIS-SPECIFIC TRANSCRIPTION FACTOR NDT80"/>
    <property type="match status" value="1"/>
</dbReference>
<dbReference type="PROSITE" id="PS51517">
    <property type="entry name" value="NDT80"/>
    <property type="match status" value="1"/>
</dbReference>
<organism evidence="5 6">
    <name type="scientific">Cryomyces antarcticus</name>
    <dbReference type="NCBI Taxonomy" id="329879"/>
    <lineage>
        <taxon>Eukaryota</taxon>
        <taxon>Fungi</taxon>
        <taxon>Dikarya</taxon>
        <taxon>Ascomycota</taxon>
        <taxon>Pezizomycotina</taxon>
        <taxon>Dothideomycetes</taxon>
        <taxon>Dothideomycetes incertae sedis</taxon>
        <taxon>Cryomyces</taxon>
    </lineage>
</organism>
<dbReference type="InterPro" id="IPR037141">
    <property type="entry name" value="NDT80_DNA-bd_dom_sf"/>
</dbReference>
<evidence type="ECO:0000256" key="1">
    <source>
        <dbReference type="ARBA" id="ARBA00023125"/>
    </source>
</evidence>
<dbReference type="SUPFAM" id="SSF49417">
    <property type="entry name" value="p53-like transcription factors"/>
    <property type="match status" value="1"/>
</dbReference>
<reference evidence="5 6" key="1">
    <citation type="submission" date="2023-08" db="EMBL/GenBank/DDBJ databases">
        <title>Black Yeasts Isolated from many extreme environments.</title>
        <authorList>
            <person name="Coleine C."/>
            <person name="Stajich J.E."/>
            <person name="Selbmann L."/>
        </authorList>
    </citation>
    <scope>NUCLEOTIDE SEQUENCE [LARGE SCALE GENOMIC DNA]</scope>
    <source>
        <strain evidence="5 6">CCFEE 536</strain>
    </source>
</reference>
<dbReference type="Pfam" id="PF05224">
    <property type="entry name" value="NDT80_PhoG"/>
    <property type="match status" value="1"/>
</dbReference>
<feature type="non-terminal residue" evidence="5">
    <location>
        <position position="1"/>
    </location>
</feature>
<evidence type="ECO:0000259" key="4">
    <source>
        <dbReference type="PROSITE" id="PS51517"/>
    </source>
</evidence>
<feature type="domain" description="NDT80" evidence="4">
    <location>
        <begin position="1"/>
        <end position="138"/>
    </location>
</feature>
<dbReference type="PANTHER" id="PTHR35144:SF2">
    <property type="entry name" value="MEIOSIS-SPECIFIC TRANSCRIPTION FACTOR NDT80"/>
    <property type="match status" value="1"/>
</dbReference>
<dbReference type="EMBL" id="JAVRRA010003913">
    <property type="protein sequence ID" value="KAK5275939.1"/>
    <property type="molecule type" value="Genomic_DNA"/>
</dbReference>
<evidence type="ECO:0000313" key="5">
    <source>
        <dbReference type="EMBL" id="KAK5275939.1"/>
    </source>
</evidence>
<feature type="DNA-binding region" description="NDT80" evidence="2">
    <location>
        <begin position="1"/>
        <end position="138"/>
    </location>
</feature>
<evidence type="ECO:0000313" key="6">
    <source>
        <dbReference type="Proteomes" id="UP001357485"/>
    </source>
</evidence>
<dbReference type="InterPro" id="IPR052605">
    <property type="entry name" value="Fungal_trans_regulator"/>
</dbReference>
<feature type="non-terminal residue" evidence="5">
    <location>
        <position position="138"/>
    </location>
</feature>
<dbReference type="InterPro" id="IPR008967">
    <property type="entry name" value="p53-like_TF_DNA-bd_sf"/>
</dbReference>
<protein>
    <recommendedName>
        <fullName evidence="4">NDT80 domain-containing protein</fullName>
    </recommendedName>
</protein>
<accession>A0ABR0M0V6</accession>
<keyword evidence="1 2" id="KW-0238">DNA-binding</keyword>
<evidence type="ECO:0000256" key="2">
    <source>
        <dbReference type="PROSITE-ProRule" id="PRU00850"/>
    </source>
</evidence>
<comment type="caution">
    <text evidence="5">The sequence shown here is derived from an EMBL/GenBank/DDBJ whole genome shotgun (WGS) entry which is preliminary data.</text>
</comment>
<proteinExistence type="predicted"/>